<organism evidence="4 5">
    <name type="scientific">Chryseobacterium hagamense</name>
    <dbReference type="NCBI Taxonomy" id="395935"/>
    <lineage>
        <taxon>Bacteria</taxon>
        <taxon>Pseudomonadati</taxon>
        <taxon>Bacteroidota</taxon>
        <taxon>Flavobacteriia</taxon>
        <taxon>Flavobacteriales</taxon>
        <taxon>Weeksellaceae</taxon>
        <taxon>Chryseobacterium group</taxon>
        <taxon>Chryseobacterium</taxon>
    </lineage>
</organism>
<protein>
    <recommendedName>
        <fullName evidence="6">Intradiol ring-cleavage dioxygenases domain-containing protein</fullName>
    </recommendedName>
</protein>
<accession>A0A511YQ00</accession>
<evidence type="ECO:0008006" key="6">
    <source>
        <dbReference type="Google" id="ProtNLM"/>
    </source>
</evidence>
<sequence length="345" mass="37897">MDRKNFLKNSLGLAGIVITGPNLLHSEYVSDKICIGNPPKKLLSCSVTNSETEGPFPTHTPSSLVQTNIVGDRTGVAFTMNIYIKNTNANCAAYQGVLVDVWHCDKDGNYSEYGGTQMQQANYTNYHFLRGRQTTDSNGLVSFTSIFPGWYQSRATHIHVHVYKPDGTSLLVTQIAFPEGNTSAVYNVNVNGTSYGYTKGMTGYTYNASDNVFSDGTSNEMSTVTGSLSAGYILTHTIYVAGAANLGTQETSNHKNFKVGQNYPNPFREETVFPIILDERSTVNIDLFDLSGRKLISVIDQQKLSAGKQEIKMSGNQLESGMYIAEITIENTHGKFKEDLKVLVK</sequence>
<proteinExistence type="predicted"/>
<feature type="domain" description="Secretion system C-terminal sorting" evidence="3">
    <location>
        <begin position="263"/>
        <end position="332"/>
    </location>
</feature>
<dbReference type="RefSeq" id="WP_170234747.1">
    <property type="nucleotide sequence ID" value="NZ_BJYJ01000020.1"/>
</dbReference>
<dbReference type="Pfam" id="PF00775">
    <property type="entry name" value="Dioxygenase_C"/>
    <property type="match status" value="1"/>
</dbReference>
<dbReference type="GO" id="GO:0008199">
    <property type="term" value="F:ferric iron binding"/>
    <property type="evidence" value="ECO:0007669"/>
    <property type="project" value="InterPro"/>
</dbReference>
<dbReference type="GO" id="GO:0016702">
    <property type="term" value="F:oxidoreductase activity, acting on single donors with incorporation of molecular oxygen, incorporation of two atoms of oxygen"/>
    <property type="evidence" value="ECO:0007669"/>
    <property type="project" value="InterPro"/>
</dbReference>
<evidence type="ECO:0000259" key="2">
    <source>
        <dbReference type="Pfam" id="PF00775"/>
    </source>
</evidence>
<dbReference type="NCBIfam" id="TIGR04183">
    <property type="entry name" value="Por_Secre_tail"/>
    <property type="match status" value="1"/>
</dbReference>
<dbReference type="InterPro" id="IPR000627">
    <property type="entry name" value="Intradiol_dOase_C"/>
</dbReference>
<evidence type="ECO:0000256" key="1">
    <source>
        <dbReference type="ARBA" id="ARBA00022729"/>
    </source>
</evidence>
<dbReference type="EMBL" id="BJYJ01000020">
    <property type="protein sequence ID" value="GEN77248.1"/>
    <property type="molecule type" value="Genomic_DNA"/>
</dbReference>
<dbReference type="Proteomes" id="UP000321863">
    <property type="component" value="Unassembled WGS sequence"/>
</dbReference>
<keyword evidence="5" id="KW-1185">Reference proteome</keyword>
<dbReference type="PANTHER" id="PTHR34315">
    <property type="match status" value="1"/>
</dbReference>
<evidence type="ECO:0000259" key="3">
    <source>
        <dbReference type="Pfam" id="PF18962"/>
    </source>
</evidence>
<reference evidence="4 5" key="1">
    <citation type="submission" date="2019-07" db="EMBL/GenBank/DDBJ databases">
        <title>Whole genome shotgun sequence of Chryseobacterium hagamense NBRC 105253.</title>
        <authorList>
            <person name="Hosoyama A."/>
            <person name="Uohara A."/>
            <person name="Ohji S."/>
            <person name="Ichikawa N."/>
        </authorList>
    </citation>
    <scope>NUCLEOTIDE SEQUENCE [LARGE SCALE GENOMIC DNA]</scope>
    <source>
        <strain evidence="4 5">NBRC 105253</strain>
    </source>
</reference>
<feature type="domain" description="Intradiol ring-cleavage dioxygenases" evidence="2">
    <location>
        <begin position="71"/>
        <end position="179"/>
    </location>
</feature>
<dbReference type="AlphaFoldDB" id="A0A511YQ00"/>
<dbReference type="SUPFAM" id="SSF49482">
    <property type="entry name" value="Aromatic compound dioxygenase"/>
    <property type="match status" value="1"/>
</dbReference>
<dbReference type="Pfam" id="PF18962">
    <property type="entry name" value="Por_Secre_tail"/>
    <property type="match status" value="1"/>
</dbReference>
<evidence type="ECO:0000313" key="4">
    <source>
        <dbReference type="EMBL" id="GEN77248.1"/>
    </source>
</evidence>
<evidence type="ECO:0000313" key="5">
    <source>
        <dbReference type="Proteomes" id="UP000321863"/>
    </source>
</evidence>
<dbReference type="PANTHER" id="PTHR34315:SF1">
    <property type="entry name" value="INTRADIOL RING-CLEAVAGE DIOXYGENASES DOMAIN-CONTAINING PROTEIN-RELATED"/>
    <property type="match status" value="1"/>
</dbReference>
<dbReference type="InterPro" id="IPR015889">
    <property type="entry name" value="Intradiol_dOase_core"/>
</dbReference>
<dbReference type="Gene3D" id="2.60.130.10">
    <property type="entry name" value="Aromatic compound dioxygenase"/>
    <property type="match status" value="1"/>
</dbReference>
<gene>
    <name evidence="4" type="ORF">CHA01nite_29880</name>
</gene>
<name>A0A511YQ00_9FLAO</name>
<keyword evidence="1" id="KW-0732">Signal</keyword>
<comment type="caution">
    <text evidence="4">The sequence shown here is derived from an EMBL/GenBank/DDBJ whole genome shotgun (WGS) entry which is preliminary data.</text>
</comment>
<dbReference type="InterPro" id="IPR026444">
    <property type="entry name" value="Secre_tail"/>
</dbReference>